<feature type="compositionally biased region" description="Basic and acidic residues" evidence="1">
    <location>
        <begin position="1"/>
        <end position="10"/>
    </location>
</feature>
<feature type="region of interest" description="Disordered" evidence="1">
    <location>
        <begin position="1"/>
        <end position="27"/>
    </location>
</feature>
<gene>
    <name evidence="2" type="ORF">CKO28_09795</name>
</gene>
<dbReference type="Proteomes" id="UP001296873">
    <property type="component" value="Unassembled WGS sequence"/>
</dbReference>
<protein>
    <submittedName>
        <fullName evidence="2">Uncharacterized protein</fullName>
    </submittedName>
</protein>
<name>A0ABS1DCZ0_9PROT</name>
<evidence type="ECO:0000313" key="2">
    <source>
        <dbReference type="EMBL" id="MBK1668326.1"/>
    </source>
</evidence>
<sequence length="252" mass="27699">MAEQQTKAEAEAAYIQSNVPERQVPADLDPRVLRARVTGDVAGEFAEDPSLEDAMTAAEALHSQLGRYIEGERAVKSDTTMTADAQTLALADMMNVEKGPTHRADQARQRLSEAHSTASKRVDQTIKSAMPETEAQELRSVVRSMSADDREKLLTDLRERGDVRSLAALVAHPSNVASGLGPGEYTATRRFVEQKLAPAEAQRRDQTAKAREQLDSLTELYLRETAAMTPDQKRVSRIRSAQQASRKARGQS</sequence>
<accession>A0ABS1DCZ0</accession>
<comment type="caution">
    <text evidence="2">The sequence shown here is derived from an EMBL/GenBank/DDBJ whole genome shotgun (WGS) entry which is preliminary data.</text>
</comment>
<feature type="region of interest" description="Disordered" evidence="1">
    <location>
        <begin position="228"/>
        <end position="252"/>
    </location>
</feature>
<evidence type="ECO:0000313" key="3">
    <source>
        <dbReference type="Proteomes" id="UP001296873"/>
    </source>
</evidence>
<keyword evidence="3" id="KW-1185">Reference proteome</keyword>
<evidence type="ECO:0000256" key="1">
    <source>
        <dbReference type="SAM" id="MobiDB-lite"/>
    </source>
</evidence>
<proteinExistence type="predicted"/>
<dbReference type="EMBL" id="NRRL01000021">
    <property type="protein sequence ID" value="MBK1668326.1"/>
    <property type="molecule type" value="Genomic_DNA"/>
</dbReference>
<dbReference type="RefSeq" id="WP_200340633.1">
    <property type="nucleotide sequence ID" value="NZ_NRRL01000021.1"/>
</dbReference>
<organism evidence="2 3">
    <name type="scientific">Rhodovibrio sodomensis</name>
    <dbReference type="NCBI Taxonomy" id="1088"/>
    <lineage>
        <taxon>Bacteria</taxon>
        <taxon>Pseudomonadati</taxon>
        <taxon>Pseudomonadota</taxon>
        <taxon>Alphaproteobacteria</taxon>
        <taxon>Rhodospirillales</taxon>
        <taxon>Rhodovibrionaceae</taxon>
        <taxon>Rhodovibrio</taxon>
    </lineage>
</organism>
<reference evidence="2 3" key="1">
    <citation type="journal article" date="2020" name="Microorganisms">
        <title>Osmotic Adaptation and Compatible Solute Biosynthesis of Phototrophic Bacteria as Revealed from Genome Analyses.</title>
        <authorList>
            <person name="Imhoff J.F."/>
            <person name="Rahn T."/>
            <person name="Kunzel S."/>
            <person name="Keller A."/>
            <person name="Neulinger S.C."/>
        </authorList>
    </citation>
    <scope>NUCLEOTIDE SEQUENCE [LARGE SCALE GENOMIC DNA]</scope>
    <source>
        <strain evidence="2 3">DSM 9895</strain>
    </source>
</reference>